<feature type="region of interest" description="Disordered" evidence="2">
    <location>
        <begin position="270"/>
        <end position="297"/>
    </location>
</feature>
<evidence type="ECO:0000256" key="1">
    <source>
        <dbReference type="SAM" id="Coils"/>
    </source>
</evidence>
<evidence type="ECO:0000313" key="4">
    <source>
        <dbReference type="Proteomes" id="UP000000552"/>
    </source>
</evidence>
<name>Q98JC4_RHILO</name>
<gene>
    <name evidence="3" type="ordered locus">mll2008</name>
</gene>
<feature type="coiled-coil region" evidence="1">
    <location>
        <begin position="217"/>
        <end position="265"/>
    </location>
</feature>
<feature type="coiled-coil region" evidence="1">
    <location>
        <begin position="299"/>
        <end position="372"/>
    </location>
</feature>
<evidence type="ECO:0000313" key="3">
    <source>
        <dbReference type="EMBL" id="BAB49242.1"/>
    </source>
</evidence>
<sequence length="587" mass="63279">MAMASSCPGSQSRMIFSMVGTSLVGRTYGHKRLARAGSQGFGARPLQSQLPAWVRMAKSLIEATRRCITVADSNGAVFAAWSRGKLHSFVRMTTSSEIGGSVQVTRHPAPWLELSGEYDRGEGRARWSQVMNHLQGTRSKCLRLDFTFTKRRPSIFLHGISGSGWNAVPSLVSSILVLLLASPANSQLAPDASATAANDRSPVAVSERTDIARGDDEQALRRELAAARAELARQAQALKEQKLTDESLTLNLETAQRAIENFRAEASLWDSKKGAKPEAPPDASQAAAKQAPDEERHKVERLEQELATARQTIDALKTGANLAVSEQAKVVKDQQTADAAAKQALDEERRKVELLEQELATARQTIEAFKTGANLAAAEQAKVVKDQQAADAAATQALDGERHKVELKEQELATARQTIDALKTGANLAAAEQAKAVKDRQVADAAANQARNALELERQRADTAMRDLDSAHRESDALKQSSMDLSAALDQERERANGLARSLSAAREEIDSAKIDGTKEKRRTAAVVRAPKASKTALASSPSRPVAARKPGVPKKRKVKGPRSPQPVLLATFALPPALLPTRPLSQ</sequence>
<organism evidence="3 4">
    <name type="scientific">Mesorhizobium japonicum (strain LMG 29417 / CECT 9101 / MAFF 303099)</name>
    <name type="common">Mesorhizobium loti (strain MAFF 303099)</name>
    <dbReference type="NCBI Taxonomy" id="266835"/>
    <lineage>
        <taxon>Bacteria</taxon>
        <taxon>Pseudomonadati</taxon>
        <taxon>Pseudomonadota</taxon>
        <taxon>Alphaproteobacteria</taxon>
        <taxon>Hyphomicrobiales</taxon>
        <taxon>Phyllobacteriaceae</taxon>
        <taxon>Mesorhizobium</taxon>
    </lineage>
</organism>
<dbReference type="AlphaFoldDB" id="Q98JC4"/>
<dbReference type="HOGENOM" id="CLU_464489_0_0_5"/>
<proteinExistence type="predicted"/>
<dbReference type="KEGG" id="mlo:mll2008"/>
<dbReference type="EMBL" id="BA000012">
    <property type="protein sequence ID" value="BAB49242.1"/>
    <property type="molecule type" value="Genomic_DNA"/>
</dbReference>
<reference evidence="3 4" key="1">
    <citation type="journal article" date="2000" name="DNA Res.">
        <title>Complete genome structure of the nitrogen-fixing symbiotic bacterium Mesorhizobium loti.</title>
        <authorList>
            <person name="Kaneko T."/>
            <person name="Nakamura Y."/>
            <person name="Sato S."/>
            <person name="Asamizu E."/>
            <person name="Kato T."/>
            <person name="Sasamoto S."/>
            <person name="Watanabe A."/>
            <person name="Idesawa K."/>
            <person name="Ishikawa A."/>
            <person name="Kawashima K."/>
            <person name="Kimura T."/>
            <person name="Kishida Y."/>
            <person name="Kiyokawa C."/>
            <person name="Kohara M."/>
            <person name="Matsumoto M."/>
            <person name="Matsuno A."/>
            <person name="Mochizuki Y."/>
            <person name="Nakayama S."/>
            <person name="Nakazaki N."/>
            <person name="Shimpo S."/>
            <person name="Sugimoto M."/>
            <person name="Takeuchi C."/>
            <person name="Yamada M."/>
            <person name="Tabata S."/>
        </authorList>
    </citation>
    <scope>NUCLEOTIDE SEQUENCE [LARGE SCALE GENOMIC DNA]</scope>
    <source>
        <strain evidence="4">LMG 29417 / CECT 9101 / MAFF 303099</strain>
    </source>
</reference>
<feature type="coiled-coil region" evidence="1">
    <location>
        <begin position="398"/>
        <end position="509"/>
    </location>
</feature>
<evidence type="ECO:0000256" key="2">
    <source>
        <dbReference type="SAM" id="MobiDB-lite"/>
    </source>
</evidence>
<protein>
    <submittedName>
        <fullName evidence="3">Mll2008 protein</fullName>
    </submittedName>
</protein>
<keyword evidence="1" id="KW-0175">Coiled coil</keyword>
<feature type="region of interest" description="Disordered" evidence="2">
    <location>
        <begin position="520"/>
        <end position="568"/>
    </location>
</feature>
<feature type="compositionally biased region" description="Basic residues" evidence="2">
    <location>
        <begin position="552"/>
        <end position="561"/>
    </location>
</feature>
<dbReference type="Proteomes" id="UP000000552">
    <property type="component" value="Chromosome"/>
</dbReference>
<feature type="region of interest" description="Disordered" evidence="2">
    <location>
        <begin position="191"/>
        <end position="217"/>
    </location>
</feature>
<accession>Q98JC4</accession>
<feature type="compositionally biased region" description="Basic and acidic residues" evidence="2">
    <location>
        <begin position="207"/>
        <end position="217"/>
    </location>
</feature>